<keyword evidence="11" id="KW-0472">Membrane</keyword>
<dbReference type="PANTHER" id="PTHR32309:SF31">
    <property type="entry name" value="CAPSULAR EXOPOLYSACCHARIDE FAMILY"/>
    <property type="match status" value="1"/>
</dbReference>
<dbReference type="Pfam" id="PF02706">
    <property type="entry name" value="Wzz"/>
    <property type="match status" value="1"/>
</dbReference>
<keyword evidence="18" id="KW-1185">Reference proteome</keyword>
<accession>A0ABS5C258</accession>
<keyword evidence="7" id="KW-0547">Nucleotide-binding</keyword>
<evidence type="ECO:0000256" key="6">
    <source>
        <dbReference type="ARBA" id="ARBA00022692"/>
    </source>
</evidence>
<evidence type="ECO:0000256" key="5">
    <source>
        <dbReference type="ARBA" id="ARBA00022679"/>
    </source>
</evidence>
<keyword evidence="6" id="KW-0812">Transmembrane</keyword>
<dbReference type="Proteomes" id="UP000676565">
    <property type="component" value="Unassembled WGS sequence"/>
</dbReference>
<comment type="subcellular location">
    <subcellularLocation>
        <location evidence="1">Cell inner membrane</location>
        <topology evidence="1">Multi-pass membrane protein</topology>
    </subcellularLocation>
</comment>
<evidence type="ECO:0000256" key="8">
    <source>
        <dbReference type="ARBA" id="ARBA00022777"/>
    </source>
</evidence>
<evidence type="ECO:0000256" key="11">
    <source>
        <dbReference type="ARBA" id="ARBA00023136"/>
    </source>
</evidence>
<keyword evidence="14" id="KW-0175">Coiled coil</keyword>
<evidence type="ECO:0000256" key="14">
    <source>
        <dbReference type="SAM" id="Coils"/>
    </source>
</evidence>
<dbReference type="PANTHER" id="PTHR32309">
    <property type="entry name" value="TYROSINE-PROTEIN KINASE"/>
    <property type="match status" value="1"/>
</dbReference>
<name>A0ABS5C258_9BACT</name>
<feature type="coiled-coil region" evidence="14">
    <location>
        <begin position="320"/>
        <end position="417"/>
    </location>
</feature>
<comment type="catalytic activity">
    <reaction evidence="13">
        <text>L-tyrosyl-[protein] + ATP = O-phospho-L-tyrosyl-[protein] + ADP + H(+)</text>
        <dbReference type="Rhea" id="RHEA:10596"/>
        <dbReference type="Rhea" id="RHEA-COMP:10136"/>
        <dbReference type="Rhea" id="RHEA-COMP:20101"/>
        <dbReference type="ChEBI" id="CHEBI:15378"/>
        <dbReference type="ChEBI" id="CHEBI:30616"/>
        <dbReference type="ChEBI" id="CHEBI:46858"/>
        <dbReference type="ChEBI" id="CHEBI:61978"/>
        <dbReference type="ChEBI" id="CHEBI:456216"/>
    </reaction>
</comment>
<keyword evidence="5" id="KW-0808">Transferase</keyword>
<dbReference type="InterPro" id="IPR005702">
    <property type="entry name" value="Wzc-like_C"/>
</dbReference>
<evidence type="ECO:0000259" key="16">
    <source>
        <dbReference type="Pfam" id="PF13614"/>
    </source>
</evidence>
<evidence type="ECO:0000256" key="12">
    <source>
        <dbReference type="ARBA" id="ARBA00023137"/>
    </source>
</evidence>
<evidence type="ECO:0000256" key="4">
    <source>
        <dbReference type="ARBA" id="ARBA00022519"/>
    </source>
</evidence>
<evidence type="ECO:0000256" key="7">
    <source>
        <dbReference type="ARBA" id="ARBA00022741"/>
    </source>
</evidence>
<evidence type="ECO:0000256" key="9">
    <source>
        <dbReference type="ARBA" id="ARBA00022840"/>
    </source>
</evidence>
<comment type="caution">
    <text evidence="17">The sequence shown here is derived from an EMBL/GenBank/DDBJ whole genome shotgun (WGS) entry which is preliminary data.</text>
</comment>
<dbReference type="RefSeq" id="WP_210661084.1">
    <property type="nucleotide sequence ID" value="NZ_JAGKQQ010000001.1"/>
</dbReference>
<dbReference type="Pfam" id="PF13614">
    <property type="entry name" value="AAA_31"/>
    <property type="match status" value="1"/>
</dbReference>
<keyword evidence="4" id="KW-0997">Cell inner membrane</keyword>
<evidence type="ECO:0000256" key="3">
    <source>
        <dbReference type="ARBA" id="ARBA00022475"/>
    </source>
</evidence>
<keyword evidence="8" id="KW-0418">Kinase</keyword>
<keyword evidence="12" id="KW-0829">Tyrosine-protein kinase</keyword>
<protein>
    <submittedName>
        <fullName evidence="17">AAA family ATPase</fullName>
    </submittedName>
</protein>
<dbReference type="Gene3D" id="3.40.50.300">
    <property type="entry name" value="P-loop containing nucleotide triphosphate hydrolases"/>
    <property type="match status" value="1"/>
</dbReference>
<keyword evidence="10" id="KW-1133">Transmembrane helix</keyword>
<dbReference type="InterPro" id="IPR050445">
    <property type="entry name" value="Bact_polysacc_biosynth/exp"/>
</dbReference>
<feature type="domain" description="Polysaccharide chain length determinant N-terminal" evidence="15">
    <location>
        <begin position="55"/>
        <end position="135"/>
    </location>
</feature>
<dbReference type="InterPro" id="IPR025669">
    <property type="entry name" value="AAA_dom"/>
</dbReference>
<dbReference type="CDD" id="cd05387">
    <property type="entry name" value="BY-kinase"/>
    <property type="match status" value="1"/>
</dbReference>
<dbReference type="SUPFAM" id="SSF52540">
    <property type="entry name" value="P-loop containing nucleoside triphosphate hydrolases"/>
    <property type="match status" value="1"/>
</dbReference>
<evidence type="ECO:0000256" key="13">
    <source>
        <dbReference type="ARBA" id="ARBA00053015"/>
    </source>
</evidence>
<reference evidence="17 18" key="1">
    <citation type="submission" date="2021-04" db="EMBL/GenBank/DDBJ databases">
        <authorList>
            <person name="Ivanova A."/>
        </authorList>
    </citation>
    <scope>NUCLEOTIDE SEQUENCE [LARGE SCALE GENOMIC DNA]</scope>
    <source>
        <strain evidence="17 18">G18</strain>
    </source>
</reference>
<evidence type="ECO:0000256" key="2">
    <source>
        <dbReference type="ARBA" id="ARBA00008883"/>
    </source>
</evidence>
<gene>
    <name evidence="17" type="ORF">J8F10_32990</name>
</gene>
<evidence type="ECO:0000256" key="1">
    <source>
        <dbReference type="ARBA" id="ARBA00004429"/>
    </source>
</evidence>
<keyword evidence="3" id="KW-1003">Cell membrane</keyword>
<comment type="similarity">
    <text evidence="2">Belongs to the etk/wzc family.</text>
</comment>
<organism evidence="17 18">
    <name type="scientific">Gemmata palustris</name>
    <dbReference type="NCBI Taxonomy" id="2822762"/>
    <lineage>
        <taxon>Bacteria</taxon>
        <taxon>Pseudomonadati</taxon>
        <taxon>Planctomycetota</taxon>
        <taxon>Planctomycetia</taxon>
        <taxon>Gemmatales</taxon>
        <taxon>Gemmataceae</taxon>
        <taxon>Gemmata</taxon>
    </lineage>
</organism>
<dbReference type="InterPro" id="IPR027417">
    <property type="entry name" value="P-loop_NTPase"/>
</dbReference>
<keyword evidence="9" id="KW-0067">ATP-binding</keyword>
<evidence type="ECO:0000256" key="10">
    <source>
        <dbReference type="ARBA" id="ARBA00022989"/>
    </source>
</evidence>
<dbReference type="EMBL" id="JAGKQQ010000001">
    <property type="protein sequence ID" value="MBP3960069.1"/>
    <property type="molecule type" value="Genomic_DNA"/>
</dbReference>
<proteinExistence type="inferred from homology"/>
<feature type="domain" description="AAA" evidence="16">
    <location>
        <begin position="579"/>
        <end position="691"/>
    </location>
</feature>
<evidence type="ECO:0000259" key="15">
    <source>
        <dbReference type="Pfam" id="PF02706"/>
    </source>
</evidence>
<evidence type="ECO:0000313" key="18">
    <source>
        <dbReference type="Proteomes" id="UP000676565"/>
    </source>
</evidence>
<evidence type="ECO:0000313" key="17">
    <source>
        <dbReference type="EMBL" id="MBP3960069.1"/>
    </source>
</evidence>
<dbReference type="InterPro" id="IPR003856">
    <property type="entry name" value="LPS_length_determ_N"/>
</dbReference>
<sequence>MSLPIPSQSGIGQSHGALQPATGGVLRLVPERAPSKPDHAGPPGLRQRVTPGAVLAALRRRWPVALALGLVLALGAAATTWTLRPEKYTAFAIIQVASTEPKMLPDATRLPDGSTYTKTQIALVRSRTVLSVALRNEKVRQLPFVQAQPEPVEWLEKELVVEQIPNTEIVRVSLTARGGKSDLAPVVNAVVEAYMAEVVGAEQTSQKAHLYDLDKAASSVKEQLRRLRESVQTITRALKGGDPKILTLKQQALLDESAALKRELAVTSSRHRDLEIKIALYRLRLDPVKRLPIPWHTPAPLGAAGADALIDHELDTDPRVVALEADAAKLRDQLKRLDAIFADPNNVAKKDAQRRLSAAEAAVATAREERRVAIAARDRARTVASTAQLLREAEIERDAIQSQREALSSEVNALKGDIESLGLSSVSLELERAEVERSEQFHRTILEQKQRLELELQNSARQRVSVRYRAEDAAVLNKNGRFQEAAGAGLMGLFAGLFAVAAFDLRVNRIHTPADVSRGLRLRVIGSLPNAPDDRPAGGGQSKYRRGFVESIDGLRTTLLHAHSEGRGAALMVSSSGPGEGKTTLATELAASLARARRRTVLVDFDLRAPSLHRLFGVVHAPGVCEVLAGTAGLDQVIRPTETAHLHILAAGKLTHDATAALAQRATIQRVVDELRAQYDFVIIDSSPLLLVPDALMVAGCVDGLLYSVRPGISRAADVYAGYERLNDHQLPFLGVVVNGVAHGQSYAQGYGQPLDSPAPTIVAGDGRVI</sequence>